<keyword evidence="2" id="KW-1185">Reference proteome</keyword>
<proteinExistence type="predicted"/>
<evidence type="ECO:0000313" key="1">
    <source>
        <dbReference type="EMBL" id="KAI5647408.1"/>
    </source>
</evidence>
<name>A0ACB9ZK23_CATRO</name>
<evidence type="ECO:0000313" key="2">
    <source>
        <dbReference type="Proteomes" id="UP001060085"/>
    </source>
</evidence>
<accession>A0ACB9ZK23</accession>
<sequence length="2024" mass="224029">MIPLSSTAPGQIRYLLQSLNASNSDSVFQELCQFAAYGVEGSILLLVTTLDHLNVFGRDLKNVDVEPVFASVFKYILTKPNCSTVFCESLKSPSVSEEFLENLSSAFHLSASEKIGLGLALSDSENLDIRMCGNVSWSPTILFLFMAVKLITDAEEHWFRFKIQSSITKKVSCITEVGKMSASAQILKFCFAGKNFCMGQIMELFAHHMSIDSAELIQEILMFLNRSEGLSKHIDAFMQMLSLVQLNDEAQFILAPLLSDELRETNFFGNLNFLNEENEDDFDAVLADMEKEMSMADIMKELGYGCTMNVSQCKEILSLLSPVTEITVARILGTISRTHSGLEDNQNCFSTFRGALGSSILPDIPSLNSWNAEVLIESIKQLVSGRLLLQELIGELFLRTWIMRDSISLMRQLLPFLCPSISMFARLNSGIYPMQDPFPLHAVCGSVWKNAEGQLSFLKHAVSVPPEVFTFAHSMRQLDCNDVVDVHKYQHGAWRYVWLSLDLLEVLCQLAERGHANAVRSILEYPLKQYPEVLLLGMAHIKTAYNLIRNEVCSAVLPMIVKNATGNALILRIWHVNPTVLLWGFAELLNADPESVAKVLDACQELKVLDMIPFHFGIRLVALASRKEFIDLEKWLSSNLTAYKDAFYEECLRFLKEVQLAVQEVSVNRFQPSVALWNIYSETSSTFLKFLFTDREQSIFECMIANLFEEYKFFSKYPERQLKIAAVLFGKAIGGMILDVFILLLSFMVFENYQGCFRSHSKIPYQAVFAGSLIKHQLVTHLTLGIALRAVLDALRKPADSKMFVFGTKALEQFVDRLIEWPQYCNHILQISHLRATNSELVTFIERALARISAAHSESDAFHSTSGDQHGPNQATSMEIPGSSFQLMGSSTSQQGLQVSSPIQISQRQQNSLDERKPSASLSSYLKPALSSAGQPAGVLSTDTASSQSSVSASVAHSSPGFVRPSRAITSARFGSALNIETLVAAAERRETPIEAPASEIQDKISFIINNLAVANLEAKAKEFMEILKEQYYPWFAQYMVMKSTASCLQQLMAIITDFLFIASIEPNFHDLYLKFLDKLNSRPLNKEIVQATYENCKVLLGSELIKSSSEERSLLKNLGSWLGKITIGRNQVLRAREIDPKSLIIEAYERGLMIAVIPFTSKVWLLSFAYLSFSRWSSGVTFRYLLQILEPCQSSVAYQPPNPWTMGILGLLAEIYAMPNLKMNLKFDIEYATPLHLSSGAMMEDEKLALGLSDQLPSAQSLLQGQAPFPINQLPAPASNIEQQVIINPKLQSFGLHMHFQSVLPIAMDRAIKEIVSGIVQRSVTIATHTTKELVMKDYAMETDETRIRNAAHLMVASLAGSLAHVTCKEPLRGSITSQLRNSLQGLNIGGEILEQTVQIVTNDNLDLGCALIEQAATEKAIQTIDGEIAQQLSIRRKHREGVGATFFDASLYAQNYMGVLPEALRPKPGRLSLSQQRVYEDFVRLPWQNQSGQSSNALPVGPSASPAAGGISRGYVPSSAQISSAIYSSGVVNSGIVSAPQPLDIASEDIDSSPPQSHSVPSAHIGLAEGASPHNVDNENNVASFPSVSTDLQSAEPTIVVKESGAAVQQLNQPPASERVGNSVSEPLLTTGDALDKYQIVAEKLESLLAGDIKESEIQVAIAEVPTIILRCISRDEAALAVAQKAFKALYENASNNAHVSAHLGILAAIRDVSKLVVKELTSWVIYSDEDRKFNKDITVGLIRSELLNLAEYNVHMAKLLDAGRNKAATEFAISLVQTLVDSDSRVLSELHNLLDALAKAFLFLKSTSGTVLSTASSKDDYSAGVESVEPDSAGFREQVRLLFADWFHICEHSGSNDAAIAHFVLQLQQNLFLQGDDTSDRFFRCLTEISVSHCLSTELMNSGPSQSHQAQALSFLAIDSYAKLVYSILKVAPVSTLYLFLQTWNFICFDFVLAVTVKCIQKDAEEKKMSFNPRPYFRLFINWLLDFCSMDPVLTALANAFHALQPLKVPGFRFVLNSTTI</sequence>
<gene>
    <name evidence="1" type="ORF">M9H77_33413</name>
</gene>
<protein>
    <submittedName>
        <fullName evidence="1">Uncharacterized protein</fullName>
    </submittedName>
</protein>
<comment type="caution">
    <text evidence="1">The sequence shown here is derived from an EMBL/GenBank/DDBJ whole genome shotgun (WGS) entry which is preliminary data.</text>
</comment>
<dbReference type="EMBL" id="CM044708">
    <property type="protein sequence ID" value="KAI5647408.1"/>
    <property type="molecule type" value="Genomic_DNA"/>
</dbReference>
<organism evidence="1 2">
    <name type="scientific">Catharanthus roseus</name>
    <name type="common">Madagascar periwinkle</name>
    <name type="synonym">Vinca rosea</name>
    <dbReference type="NCBI Taxonomy" id="4058"/>
    <lineage>
        <taxon>Eukaryota</taxon>
        <taxon>Viridiplantae</taxon>
        <taxon>Streptophyta</taxon>
        <taxon>Embryophyta</taxon>
        <taxon>Tracheophyta</taxon>
        <taxon>Spermatophyta</taxon>
        <taxon>Magnoliopsida</taxon>
        <taxon>eudicotyledons</taxon>
        <taxon>Gunneridae</taxon>
        <taxon>Pentapetalae</taxon>
        <taxon>asterids</taxon>
        <taxon>lamiids</taxon>
        <taxon>Gentianales</taxon>
        <taxon>Apocynaceae</taxon>
        <taxon>Rauvolfioideae</taxon>
        <taxon>Vinceae</taxon>
        <taxon>Catharanthinae</taxon>
        <taxon>Catharanthus</taxon>
    </lineage>
</organism>
<reference evidence="2" key="1">
    <citation type="journal article" date="2023" name="Nat. Plants">
        <title>Single-cell RNA sequencing provides a high-resolution roadmap for understanding the multicellular compartmentation of specialized metabolism.</title>
        <authorList>
            <person name="Sun S."/>
            <person name="Shen X."/>
            <person name="Li Y."/>
            <person name="Li Y."/>
            <person name="Wang S."/>
            <person name="Li R."/>
            <person name="Zhang H."/>
            <person name="Shen G."/>
            <person name="Guo B."/>
            <person name="Wei J."/>
            <person name="Xu J."/>
            <person name="St-Pierre B."/>
            <person name="Chen S."/>
            <person name="Sun C."/>
        </authorList>
    </citation>
    <scope>NUCLEOTIDE SEQUENCE [LARGE SCALE GENOMIC DNA]</scope>
</reference>
<dbReference type="Proteomes" id="UP001060085">
    <property type="component" value="Linkage Group LG08"/>
</dbReference>